<keyword evidence="8" id="KW-1015">Disulfide bond</keyword>
<dbReference type="SUPFAM" id="SSF49998">
    <property type="entry name" value="Amine oxidase catalytic domain"/>
    <property type="match status" value="1"/>
</dbReference>
<evidence type="ECO:0000256" key="5">
    <source>
        <dbReference type="ARBA" id="ARBA00022772"/>
    </source>
</evidence>
<dbReference type="GO" id="GO:0005507">
    <property type="term" value="F:copper ion binding"/>
    <property type="evidence" value="ECO:0007669"/>
    <property type="project" value="InterPro"/>
</dbReference>
<evidence type="ECO:0000256" key="8">
    <source>
        <dbReference type="ARBA" id="ARBA00023157"/>
    </source>
</evidence>
<dbReference type="InterPro" id="IPR016182">
    <property type="entry name" value="Cu_amine_oxidase_N-reg"/>
</dbReference>
<dbReference type="EC" id="1.4.3.-" evidence="11"/>
<proteinExistence type="inferred from homology"/>
<dbReference type="OrthoDB" id="5379943at2759"/>
<dbReference type="PANTHER" id="PTHR10638:SF60">
    <property type="entry name" value="AMINE OXIDASE"/>
    <property type="match status" value="1"/>
</dbReference>
<dbReference type="FunFam" id="2.70.98.20:FF:000001">
    <property type="entry name" value="Amine oxidase"/>
    <property type="match status" value="1"/>
</dbReference>
<feature type="modified residue" description="2',4',5'-topaquinone" evidence="10">
    <location>
        <position position="470"/>
    </location>
</feature>
<dbReference type="Gene3D" id="3.10.450.40">
    <property type="match status" value="2"/>
</dbReference>
<keyword evidence="7 11" id="KW-0186">Copper</keyword>
<comment type="PTM">
    <text evidence="10 11">Topaquinone (TPQ) is generated by copper-dependent autoxidation of a specific tyrosyl residue.</text>
</comment>
<comment type="similarity">
    <text evidence="2 11">Belongs to the copper/topaquinone oxidase family.</text>
</comment>
<feature type="active site" description="Proton acceptor" evidence="9">
    <location>
        <position position="386"/>
    </location>
</feature>
<feature type="domain" description="Copper amine oxidase catalytic" evidence="13">
    <location>
        <begin position="315"/>
        <end position="713"/>
    </location>
</feature>
<dbReference type="InterPro" id="IPR049948">
    <property type="entry name" value="Cu_Am_ox_TPQ-bd"/>
</dbReference>
<evidence type="ECO:0000256" key="6">
    <source>
        <dbReference type="ARBA" id="ARBA00023002"/>
    </source>
</evidence>
<dbReference type="SUPFAM" id="SSF54416">
    <property type="entry name" value="Amine oxidase N-terminal region"/>
    <property type="match status" value="2"/>
</dbReference>
<dbReference type="Pfam" id="PF01179">
    <property type="entry name" value="Cu_amine_oxid"/>
    <property type="match status" value="1"/>
</dbReference>
<comment type="caution">
    <text evidence="14">The sequence shown here is derived from an EMBL/GenBank/DDBJ whole genome shotgun (WGS) entry which is preliminary data.</text>
</comment>
<evidence type="ECO:0000313" key="15">
    <source>
        <dbReference type="Proteomes" id="UP001152646"/>
    </source>
</evidence>
<feature type="region of interest" description="Disordered" evidence="12">
    <location>
        <begin position="1"/>
        <end position="22"/>
    </location>
</feature>
<dbReference type="FunFam" id="3.10.450.40:FF:000017">
    <property type="entry name" value="Amine oxidase"/>
    <property type="match status" value="1"/>
</dbReference>
<organism evidence="14 15">
    <name type="scientific">Penicillium salamii</name>
    <dbReference type="NCBI Taxonomy" id="1612424"/>
    <lineage>
        <taxon>Eukaryota</taxon>
        <taxon>Fungi</taxon>
        <taxon>Dikarya</taxon>
        <taxon>Ascomycota</taxon>
        <taxon>Pezizomycotina</taxon>
        <taxon>Eurotiomycetes</taxon>
        <taxon>Eurotiomycetidae</taxon>
        <taxon>Eurotiales</taxon>
        <taxon>Aspergillaceae</taxon>
        <taxon>Penicillium</taxon>
    </lineage>
</organism>
<comment type="subunit">
    <text evidence="3">Homodimer.</text>
</comment>
<dbReference type="AlphaFoldDB" id="A0A9W4NKG9"/>
<dbReference type="Gene3D" id="2.70.98.20">
    <property type="entry name" value="Copper amine oxidase, catalytic domain"/>
    <property type="match status" value="1"/>
</dbReference>
<dbReference type="EMBL" id="CAJVPA010000184">
    <property type="protein sequence ID" value="CAG8377341.1"/>
    <property type="molecule type" value="Genomic_DNA"/>
</dbReference>
<name>A0A9W4NKG9_9EURO</name>
<evidence type="ECO:0000256" key="1">
    <source>
        <dbReference type="ARBA" id="ARBA00001935"/>
    </source>
</evidence>
<sequence>MLSSPTSPNRAGTPRPSKRSPSRSYYLNALGSFCLPPHTSLSLTLTLTHLGFSWDPLVFSASQTLIISLVAPHVATMVTHGPHPFDPISPGEIKLAVKVLEATFPGVSLRYKRIDVNEPIKKDVIAYIEAERLRRPLPPPPARLLYVLFHRLDTGAFYKAILNADKRSIVYAKELPKEVQGPIDIDEIAGIEEMCMKHPAVLAEIEKLQLPAGVTVCNDPWMYGTDNDTEDRRLFQCFMYMVEVDHPQNNHYSLPCKFSPVFDGLTHELVRMDYLPGGADFETSTTQPWKPVKTVQYAHDLLDEPVRTDLKPYIVQQPEGPSYSVDGNSVYWQKWRFRVGFNAREGLVIYNVTYDNRNLFYRLAVSEMTVPYGDPRAPYHRKQAFDVGDTGFGMNANQLALGCDCLGHIKYFDGYRNDCKGNPLQLKNVICMHEQDNGLQHKHTNYRSGAATVVRNRQLVLQMICTVANYEYIFNYIFDQAANVELEVRATGILSTVPFDNETGQTVPWGTNVGPGVMAPFHQHMFSLRVDPAIDGFKNTIYYEDSVPMPEDEKNPYLVGYVSEPTVMRTSGTANTSVDRSRVFKIRNDSVTNPITYKPVAYKLMAAPSQMLLVSKNAPGYRRAEFATKPIWVTKYQDDELYAAGEFTNQSRRAEGVETWVQRKDNTENEDVVLWHTFGLTHNPRIEDFPVMPMERISVMLKPDGFFNKNPALDVPQSSQLFNKSSLHPEEEPASCCAGSSSAGTKAKLYKRID</sequence>
<evidence type="ECO:0000256" key="11">
    <source>
        <dbReference type="RuleBase" id="RU000672"/>
    </source>
</evidence>
<evidence type="ECO:0000259" key="13">
    <source>
        <dbReference type="Pfam" id="PF01179"/>
    </source>
</evidence>
<dbReference type="InterPro" id="IPR015798">
    <property type="entry name" value="Cu_amine_oxidase_C"/>
</dbReference>
<comment type="cofactor">
    <cofactor evidence="11">
        <name>Cu cation</name>
        <dbReference type="ChEBI" id="CHEBI:23378"/>
    </cofactor>
    <text evidence="11">Contains 1 topaquinone per subunit.</text>
</comment>
<feature type="compositionally biased region" description="Polar residues" evidence="12">
    <location>
        <begin position="1"/>
        <end position="10"/>
    </location>
</feature>
<dbReference type="PANTHER" id="PTHR10638">
    <property type="entry name" value="COPPER AMINE OXIDASE"/>
    <property type="match status" value="1"/>
</dbReference>
<evidence type="ECO:0000313" key="14">
    <source>
        <dbReference type="EMBL" id="CAG8377341.1"/>
    </source>
</evidence>
<comment type="cofactor">
    <cofactor evidence="1">
        <name>Cu cation</name>
        <dbReference type="ChEBI" id="CHEBI:23378"/>
    </cofactor>
</comment>
<dbReference type="PROSITE" id="PS01164">
    <property type="entry name" value="COPPER_AMINE_OXID_1"/>
    <property type="match status" value="1"/>
</dbReference>
<evidence type="ECO:0000256" key="2">
    <source>
        <dbReference type="ARBA" id="ARBA00007983"/>
    </source>
</evidence>
<accession>A0A9W4NKG9</accession>
<keyword evidence="4 11" id="KW-0479">Metal-binding</keyword>
<evidence type="ECO:0000256" key="10">
    <source>
        <dbReference type="PIRSR" id="PIRSR600269-51"/>
    </source>
</evidence>
<evidence type="ECO:0000256" key="9">
    <source>
        <dbReference type="PIRSR" id="PIRSR600269-50"/>
    </source>
</evidence>
<evidence type="ECO:0000256" key="3">
    <source>
        <dbReference type="ARBA" id="ARBA00011738"/>
    </source>
</evidence>
<dbReference type="FunFam" id="3.10.450.40:FF:000011">
    <property type="entry name" value="Amine oxidase"/>
    <property type="match status" value="1"/>
</dbReference>
<dbReference type="GO" id="GO:0008131">
    <property type="term" value="F:primary methylamine oxidase activity"/>
    <property type="evidence" value="ECO:0007669"/>
    <property type="project" value="InterPro"/>
</dbReference>
<evidence type="ECO:0000256" key="7">
    <source>
        <dbReference type="ARBA" id="ARBA00023008"/>
    </source>
</evidence>
<evidence type="ECO:0000256" key="4">
    <source>
        <dbReference type="ARBA" id="ARBA00022723"/>
    </source>
</evidence>
<gene>
    <name evidence="14" type="ORF">PSALAMII_LOCUS5636</name>
</gene>
<protein>
    <recommendedName>
        <fullName evidence="11">Amine oxidase</fullName>
        <ecNumber evidence="11">1.4.3.-</ecNumber>
    </recommendedName>
</protein>
<reference evidence="14" key="1">
    <citation type="submission" date="2021-07" db="EMBL/GenBank/DDBJ databases">
        <authorList>
            <person name="Branca A.L. A."/>
        </authorList>
    </citation>
    <scope>NUCLEOTIDE SEQUENCE</scope>
</reference>
<keyword evidence="6 11" id="KW-0560">Oxidoreductase</keyword>
<dbReference type="InterPro" id="IPR036460">
    <property type="entry name" value="Cu_amine_oxidase_C_sf"/>
</dbReference>
<feature type="active site" description="Schiff-base intermediate with substrate; via topaquinone" evidence="9">
    <location>
        <position position="470"/>
    </location>
</feature>
<keyword evidence="5 9" id="KW-0801">TPQ</keyword>
<dbReference type="InterPro" id="IPR000269">
    <property type="entry name" value="Cu_amine_oxidase"/>
</dbReference>
<dbReference type="GO" id="GO:0009308">
    <property type="term" value="P:amine metabolic process"/>
    <property type="evidence" value="ECO:0007669"/>
    <property type="project" value="UniProtKB-UniRule"/>
</dbReference>
<dbReference type="GO" id="GO:0048038">
    <property type="term" value="F:quinone binding"/>
    <property type="evidence" value="ECO:0007669"/>
    <property type="project" value="InterPro"/>
</dbReference>
<dbReference type="Proteomes" id="UP001152646">
    <property type="component" value="Unassembled WGS sequence"/>
</dbReference>
<evidence type="ECO:0000256" key="12">
    <source>
        <dbReference type="SAM" id="MobiDB-lite"/>
    </source>
</evidence>